<organism evidence="1 2">
    <name type="scientific">Glossina austeni</name>
    <name type="common">Savannah tsetse fly</name>
    <dbReference type="NCBI Taxonomy" id="7395"/>
    <lineage>
        <taxon>Eukaryota</taxon>
        <taxon>Metazoa</taxon>
        <taxon>Ecdysozoa</taxon>
        <taxon>Arthropoda</taxon>
        <taxon>Hexapoda</taxon>
        <taxon>Insecta</taxon>
        <taxon>Pterygota</taxon>
        <taxon>Neoptera</taxon>
        <taxon>Endopterygota</taxon>
        <taxon>Diptera</taxon>
        <taxon>Brachycera</taxon>
        <taxon>Muscomorpha</taxon>
        <taxon>Hippoboscoidea</taxon>
        <taxon>Glossinidae</taxon>
        <taxon>Glossina</taxon>
    </lineage>
</organism>
<evidence type="ECO:0000313" key="2">
    <source>
        <dbReference type="Proteomes" id="UP000078200"/>
    </source>
</evidence>
<keyword evidence="2" id="KW-1185">Reference proteome</keyword>
<dbReference type="AlphaFoldDB" id="A0A1A9ULE6"/>
<evidence type="ECO:0000313" key="1">
    <source>
        <dbReference type="EnsemblMetazoa" id="GAUT008275-PA"/>
    </source>
</evidence>
<dbReference type="VEuPathDB" id="VectorBase:GAUT008275"/>
<reference evidence="1" key="1">
    <citation type="submission" date="2020-05" db="UniProtKB">
        <authorList>
            <consortium name="EnsemblMetazoa"/>
        </authorList>
    </citation>
    <scope>IDENTIFICATION</scope>
    <source>
        <strain evidence="1">TTRI</strain>
    </source>
</reference>
<accession>A0A1A9ULE6</accession>
<name>A0A1A9ULE6_GLOAU</name>
<proteinExistence type="predicted"/>
<protein>
    <submittedName>
        <fullName evidence="1">Uncharacterized protein</fullName>
    </submittedName>
</protein>
<dbReference type="EnsemblMetazoa" id="GAUT008275-RA">
    <property type="protein sequence ID" value="GAUT008275-PA"/>
    <property type="gene ID" value="GAUT008275"/>
</dbReference>
<dbReference type="Proteomes" id="UP000078200">
    <property type="component" value="Unassembled WGS sequence"/>
</dbReference>
<sequence>MGFGSLSHPCLNDSSIKSQEIGEVFGFVQSYEHIYEQNSNKLPSANLTVRKAFNAVIFWMRDTSDKFTEYYRHRLFAKIASLIINNLSPPRGAGQNMLNLGLA</sequence>